<name>A0AAV4V0D8_CAEEX</name>
<proteinExistence type="predicted"/>
<accession>A0AAV4V0D8</accession>
<dbReference type="AlphaFoldDB" id="A0AAV4V0D8"/>
<comment type="caution">
    <text evidence="1">The sequence shown here is derived from an EMBL/GenBank/DDBJ whole genome shotgun (WGS) entry which is preliminary data.</text>
</comment>
<evidence type="ECO:0000313" key="2">
    <source>
        <dbReference type="Proteomes" id="UP001054945"/>
    </source>
</evidence>
<reference evidence="1 2" key="1">
    <citation type="submission" date="2021-06" db="EMBL/GenBank/DDBJ databases">
        <title>Caerostris extrusa draft genome.</title>
        <authorList>
            <person name="Kono N."/>
            <person name="Arakawa K."/>
        </authorList>
    </citation>
    <scope>NUCLEOTIDE SEQUENCE [LARGE SCALE GENOMIC DNA]</scope>
</reference>
<protein>
    <submittedName>
        <fullName evidence="1">Uncharacterized protein</fullName>
    </submittedName>
</protein>
<keyword evidence="2" id="KW-1185">Reference proteome</keyword>
<organism evidence="1 2">
    <name type="scientific">Caerostris extrusa</name>
    <name type="common">Bark spider</name>
    <name type="synonym">Caerostris bankana</name>
    <dbReference type="NCBI Taxonomy" id="172846"/>
    <lineage>
        <taxon>Eukaryota</taxon>
        <taxon>Metazoa</taxon>
        <taxon>Ecdysozoa</taxon>
        <taxon>Arthropoda</taxon>
        <taxon>Chelicerata</taxon>
        <taxon>Arachnida</taxon>
        <taxon>Araneae</taxon>
        <taxon>Araneomorphae</taxon>
        <taxon>Entelegynae</taxon>
        <taxon>Araneoidea</taxon>
        <taxon>Araneidae</taxon>
        <taxon>Caerostris</taxon>
    </lineage>
</organism>
<sequence>MRLRGVSTQPIKRTCAYVTSSGTRRRKVLTDIKTQQPPFLSYYYNLNRRCIIRKHYLLGKANLWLDYTHRQDLWCSPGGGGKLITRGGENMHIREIPEYKCFKIFDQGCHSGCCIKDSDDSKPIVFGLPLRAPPVQAFTHHKAVPFDPPFQPKPKSVDLVSASFIRSAL</sequence>
<evidence type="ECO:0000313" key="1">
    <source>
        <dbReference type="EMBL" id="GIY63474.1"/>
    </source>
</evidence>
<dbReference type="EMBL" id="BPLR01013746">
    <property type="protein sequence ID" value="GIY63474.1"/>
    <property type="molecule type" value="Genomic_DNA"/>
</dbReference>
<dbReference type="Proteomes" id="UP001054945">
    <property type="component" value="Unassembled WGS sequence"/>
</dbReference>
<gene>
    <name evidence="1" type="ORF">CEXT_285841</name>
</gene>